<dbReference type="InterPro" id="IPR044078">
    <property type="entry name" value="Mot1_ATP-bd"/>
</dbReference>
<organism evidence="12 13">
    <name type="scientific">Microtus ochrogaster</name>
    <name type="common">Prairie vole</name>
    <dbReference type="NCBI Taxonomy" id="79684"/>
    <lineage>
        <taxon>Eukaryota</taxon>
        <taxon>Metazoa</taxon>
        <taxon>Chordata</taxon>
        <taxon>Craniata</taxon>
        <taxon>Vertebrata</taxon>
        <taxon>Euteleostomi</taxon>
        <taxon>Mammalia</taxon>
        <taxon>Eutheria</taxon>
        <taxon>Euarchontoglires</taxon>
        <taxon>Glires</taxon>
        <taxon>Rodentia</taxon>
        <taxon>Myomorpha</taxon>
        <taxon>Muroidea</taxon>
        <taxon>Cricetidae</taxon>
        <taxon>Arvicolinae</taxon>
        <taxon>Microtus</taxon>
    </lineage>
</organism>
<name>A0A8J6L5K6_MICOH</name>
<dbReference type="SUPFAM" id="SSF48371">
    <property type="entry name" value="ARM repeat"/>
    <property type="match status" value="1"/>
</dbReference>
<evidence type="ECO:0000256" key="8">
    <source>
        <dbReference type="ARBA" id="ARBA00023242"/>
    </source>
</evidence>
<evidence type="ECO:0000313" key="13">
    <source>
        <dbReference type="Proteomes" id="UP000710432"/>
    </source>
</evidence>
<dbReference type="InterPro" id="IPR011989">
    <property type="entry name" value="ARM-like"/>
</dbReference>
<dbReference type="GO" id="GO:0016887">
    <property type="term" value="F:ATP hydrolysis activity"/>
    <property type="evidence" value="ECO:0007669"/>
    <property type="project" value="InterPro"/>
</dbReference>
<keyword evidence="6" id="KW-0067">ATP-binding</keyword>
<dbReference type="GO" id="GO:0003677">
    <property type="term" value="F:DNA binding"/>
    <property type="evidence" value="ECO:0007669"/>
    <property type="project" value="UniProtKB-KW"/>
</dbReference>
<dbReference type="Gene3D" id="3.40.50.300">
    <property type="entry name" value="P-loop containing nucleotide triphosphate hydrolases"/>
    <property type="match status" value="1"/>
</dbReference>
<feature type="domain" description="Helicase ATP-binding" evidence="10">
    <location>
        <begin position="1220"/>
        <end position="1369"/>
    </location>
</feature>
<evidence type="ECO:0000256" key="4">
    <source>
        <dbReference type="ARBA" id="ARBA00022801"/>
    </source>
</evidence>
<dbReference type="SMART" id="SM00487">
    <property type="entry name" value="DEXDc"/>
    <property type="match status" value="1"/>
</dbReference>
<gene>
    <name evidence="12" type="ORF">LTLLF_101545</name>
</gene>
<feature type="region of interest" description="Disordered" evidence="9">
    <location>
        <begin position="71"/>
        <end position="90"/>
    </location>
</feature>
<dbReference type="EMBL" id="JAATJU010000100">
    <property type="protein sequence ID" value="KAH0521408.1"/>
    <property type="molecule type" value="Genomic_DNA"/>
</dbReference>
<dbReference type="SMART" id="SM00490">
    <property type="entry name" value="HELICc"/>
    <property type="match status" value="1"/>
</dbReference>
<dbReference type="Pfam" id="PF00271">
    <property type="entry name" value="Helicase_C"/>
    <property type="match status" value="1"/>
</dbReference>
<keyword evidence="2" id="KW-0677">Repeat</keyword>
<evidence type="ECO:0000256" key="7">
    <source>
        <dbReference type="ARBA" id="ARBA00023125"/>
    </source>
</evidence>
<dbReference type="InterPro" id="IPR000357">
    <property type="entry name" value="HEAT"/>
</dbReference>
<evidence type="ECO:0000256" key="2">
    <source>
        <dbReference type="ARBA" id="ARBA00022737"/>
    </source>
</evidence>
<keyword evidence="7" id="KW-0238">DNA-binding</keyword>
<comment type="subcellular location">
    <subcellularLocation>
        <location evidence="1">Nucleus</location>
    </subcellularLocation>
</comment>
<dbReference type="InterPro" id="IPR016024">
    <property type="entry name" value="ARM-type_fold"/>
</dbReference>
<keyword evidence="5" id="KW-0347">Helicase</keyword>
<keyword evidence="4" id="KW-0378">Hydrolase</keyword>
<sequence length="1765" mass="196570">DRLFILLDTGTTPVTRKAAAQQLGEVVKLHPHELNNLLSKVLIYLRSANWDTRIAAGQAVEAIVKNVPEWNPVPRTKQEPTESSMEDSSTTDRLNFDRFDICRLLQHGASLLGSAGAEFEVQDEKSGEVDPKERISRQRKLLQKKLGLNMGEAIGMSTEELFNDEDLDYTPTSAALVNKQSTLQAAELIDSEFRAGMSNRQKNKAKRMAKLFAKQRSRDAVETNEKSNDSTDGEPEEKRRKVANVVINQTTTDSKVLVDNVPESSSIIEEVRHGAGTGLREILKAHGKSGGKMGDSTLEEMIQQHQEWLEDLVIRLLCVFALDRFGDFVSDEVVAPVRETCAQTLGVVLKHMNETGVHKTVDVLLKLLTQEQWEVRHGGLLGIKYALAVRQDVINTLLPKVLTRIIEGLQDLDDDVRAVAAASLVPVVENLVYLQTQKCSAVTHSSGSTCLAIFASHYIFSPKSSTGNSLYIVVNTGPGQTSSFRVAVWCLQNSSSWLIPILSDMLRHIFQFCVLESSQEILDLIHKVWMELLSKASVQYVVAAACPWMGAWLCLMMQPSHLPIDLNMLLEVKAKAKEKTGGKIRQGQIQNKEVLQEYIAGADTIMEDPATRDFVVMRARMMAAKLLGALCCCICDPGVNMINQEIKPAESLGQLLLFHLNSKSALQRISVALVICEWAALQKECKAVTLAVQPRLLDILSEHLYYDEIAVPFTRMQNECKQFISSLADAHIEVGNRINNNVLTIDQANDLVTTVFNEVTSTFDLNPQVLQQLDSKRHQVQMTVAETNQEWQVLQLRVHTFAACAVVSLQQLPEKLNPIIKPLMETIKKEENTLVQNYAAQCIAKLLQQCTARTPCPNSKIIKNLCSSLCVDPYLTPCVTCPVPTQSGQENSKGSNSEKDGMHHTVTKHRGIITLYRHQKAAFAITSRRGPIPKAIKAQIAELPAGSSGNVLVELDEGQKPFLVQRRGAEFALTTIVKHFGAEMAVKLPHLWDAMVGPLKAMIDLNNFDGKSLLERGDGPAQELVNSLQVFEIAAASMDSALHSLLVQHLPHLYMCLQYPSTAVRHMAARCIGVMSKIATMETMNIFLEKVLPWLGAIDDNVKQEGAIEALACVMEQLDVGIVPYIVLLVVPVLGRMSDQTDSVRFMATQCFATLIRLMPLEAGIPDPPNMSEELIQLKAKERHFLEQLLDGKKLENYKIPVPINAELRKYQQDGVNWLAFLNKYKLHGILCDDMGLGKTLQSICILAGDHCQRAQEYARSKLAECMPLPSLVVCPPTLTGHWVDEVGKFCSREYLNPLHYTGPPTERIRNIKFNYCILDEGHVIKNGKTKLSKAVKQLTANYRIILSGTPIQNNVLELWSLFDFLMPGFLGTERQFAARYGKPILASRDARSSSREQEAGVLAMDALHRQVLPFLLRRMKEDVLQDLPPKIIQDYYCTLSPLQVQLYEDFAKSRAKCDVDETVSSAALSEETEKPKLKATGHVFQALQYLRKLCNHPALVLTPQHPEFKSTTEKLAVQNSSLHDIQHAPKLSALKQLLLDCGLGNGSTSDSGTESVVAQHRILIFCQLKSMLDIVEHDLLKPHLPSVTYLRLDGSIPPGQRHSIVSRFNNDPSIDVLLLTTHVGGLGLNLTGADTVVFVEHDWNPMRDLQAMDRAHRIGQKRVVNVYRLITRGTLEEKIMGLQKFKMNIANTVISQENSSLQSMGTDQLLDLFTLDKDGKAEKADSSTSGKASMKSVLENLSDLWDAEQYDSEYNLETFMHSLE</sequence>
<evidence type="ECO:0000256" key="5">
    <source>
        <dbReference type="ARBA" id="ARBA00022806"/>
    </source>
</evidence>
<feature type="region of interest" description="Disordered" evidence="9">
    <location>
        <begin position="212"/>
        <end position="240"/>
    </location>
</feature>
<dbReference type="Gene3D" id="3.40.50.10810">
    <property type="entry name" value="Tandem AAA-ATPase domain"/>
    <property type="match status" value="2"/>
</dbReference>
<dbReference type="PANTHER" id="PTHR36498">
    <property type="entry name" value="TATA-BINDING PROTEIN-ASSOCIATED FACTOR 172"/>
    <property type="match status" value="1"/>
</dbReference>
<dbReference type="SUPFAM" id="SSF52540">
    <property type="entry name" value="P-loop containing nucleoside triphosphate hydrolases"/>
    <property type="match status" value="2"/>
</dbReference>
<dbReference type="CDD" id="cd18793">
    <property type="entry name" value="SF2_C_SNF"/>
    <property type="match status" value="1"/>
</dbReference>
<dbReference type="PANTHER" id="PTHR36498:SF1">
    <property type="entry name" value="TATA-BINDING PROTEIN-ASSOCIATED FACTOR 172"/>
    <property type="match status" value="1"/>
</dbReference>
<reference evidence="12" key="1">
    <citation type="submission" date="2020-03" db="EMBL/GenBank/DDBJ databases">
        <title>Studies in the Genomics of Life Span.</title>
        <authorList>
            <person name="Glass D."/>
        </authorList>
    </citation>
    <scope>NUCLEOTIDE SEQUENCE</scope>
    <source>
        <strain evidence="12">LTLLF</strain>
        <tissue evidence="12">Muscle</tissue>
    </source>
</reference>
<keyword evidence="8" id="KW-0539">Nucleus</keyword>
<protein>
    <submittedName>
        <fullName evidence="12">TATA-binding protein-associated factor 172</fullName>
    </submittedName>
</protein>
<comment type="caution">
    <text evidence="12">The sequence shown here is derived from an EMBL/GenBank/DDBJ whole genome shotgun (WGS) entry which is preliminary data.</text>
</comment>
<dbReference type="Pfam" id="PF00176">
    <property type="entry name" value="SNF2-rel_dom"/>
    <property type="match status" value="1"/>
</dbReference>
<dbReference type="GO" id="GO:0017025">
    <property type="term" value="F:TBP-class protein binding"/>
    <property type="evidence" value="ECO:0007669"/>
    <property type="project" value="InterPro"/>
</dbReference>
<dbReference type="FunFam" id="1.25.10.10:FF:000132">
    <property type="entry name" value="TATA-binding protein-associated factor 172 isoform X2"/>
    <property type="match status" value="1"/>
</dbReference>
<dbReference type="Pfam" id="PF02985">
    <property type="entry name" value="HEAT"/>
    <property type="match status" value="1"/>
</dbReference>
<evidence type="ECO:0000313" key="12">
    <source>
        <dbReference type="EMBL" id="KAH0521408.1"/>
    </source>
</evidence>
<feature type="domain" description="Helicase C-terminal" evidence="11">
    <location>
        <begin position="1552"/>
        <end position="1706"/>
    </location>
</feature>
<dbReference type="GO" id="GO:0005524">
    <property type="term" value="F:ATP binding"/>
    <property type="evidence" value="ECO:0007669"/>
    <property type="project" value="UniProtKB-KW"/>
</dbReference>
<evidence type="ECO:0000259" key="10">
    <source>
        <dbReference type="PROSITE" id="PS51192"/>
    </source>
</evidence>
<dbReference type="InterPro" id="IPR022707">
    <property type="entry name" value="Mot1_central_dom"/>
</dbReference>
<evidence type="ECO:0000259" key="11">
    <source>
        <dbReference type="PROSITE" id="PS51194"/>
    </source>
</evidence>
<dbReference type="GO" id="GO:0004386">
    <property type="term" value="F:helicase activity"/>
    <property type="evidence" value="ECO:0007669"/>
    <property type="project" value="UniProtKB-KW"/>
</dbReference>
<dbReference type="InterPro" id="IPR014001">
    <property type="entry name" value="Helicase_ATP-bd"/>
</dbReference>
<evidence type="ECO:0000256" key="9">
    <source>
        <dbReference type="SAM" id="MobiDB-lite"/>
    </source>
</evidence>
<dbReference type="Proteomes" id="UP000710432">
    <property type="component" value="Unassembled WGS sequence"/>
</dbReference>
<feature type="compositionally biased region" description="Low complexity" evidence="9">
    <location>
        <begin position="81"/>
        <end position="90"/>
    </location>
</feature>
<dbReference type="PROSITE" id="PS51192">
    <property type="entry name" value="HELICASE_ATP_BIND_1"/>
    <property type="match status" value="1"/>
</dbReference>
<keyword evidence="3" id="KW-0547">Nucleotide-binding</keyword>
<evidence type="ECO:0000256" key="3">
    <source>
        <dbReference type="ARBA" id="ARBA00022741"/>
    </source>
</evidence>
<dbReference type="FunFam" id="3.40.50.300:FF:000428">
    <property type="entry name" value="TATA-binding protein-associated factor 172"/>
    <property type="match status" value="1"/>
</dbReference>
<dbReference type="InterPro" id="IPR049730">
    <property type="entry name" value="SNF2/RAD54-like_C"/>
</dbReference>
<dbReference type="InterPro" id="IPR038718">
    <property type="entry name" value="SNF2-like_sf"/>
</dbReference>
<dbReference type="Pfam" id="PF12054">
    <property type="entry name" value="DUF3535"/>
    <property type="match status" value="1"/>
</dbReference>
<dbReference type="Gene3D" id="1.25.10.10">
    <property type="entry name" value="Leucine-rich Repeat Variant"/>
    <property type="match status" value="2"/>
</dbReference>
<feature type="non-terminal residue" evidence="12">
    <location>
        <position position="1"/>
    </location>
</feature>
<dbReference type="GO" id="GO:0005634">
    <property type="term" value="C:nucleus"/>
    <property type="evidence" value="ECO:0007669"/>
    <property type="project" value="UniProtKB-SubCell"/>
</dbReference>
<dbReference type="InterPro" id="IPR044972">
    <property type="entry name" value="Mot1"/>
</dbReference>
<accession>A0A8J6L5K6</accession>
<feature type="compositionally biased region" description="Basic and acidic residues" evidence="9">
    <location>
        <begin position="216"/>
        <end position="229"/>
    </location>
</feature>
<dbReference type="CDD" id="cd17999">
    <property type="entry name" value="DEXHc_Mot1"/>
    <property type="match status" value="1"/>
</dbReference>
<dbReference type="InterPro" id="IPR027417">
    <property type="entry name" value="P-loop_NTPase"/>
</dbReference>
<evidence type="ECO:0000256" key="6">
    <source>
        <dbReference type="ARBA" id="ARBA00022840"/>
    </source>
</evidence>
<proteinExistence type="predicted"/>
<evidence type="ECO:0000256" key="1">
    <source>
        <dbReference type="ARBA" id="ARBA00004123"/>
    </source>
</evidence>
<dbReference type="InterPro" id="IPR001650">
    <property type="entry name" value="Helicase_C-like"/>
</dbReference>
<dbReference type="PROSITE" id="PS51194">
    <property type="entry name" value="HELICASE_CTER"/>
    <property type="match status" value="1"/>
</dbReference>
<dbReference type="InterPro" id="IPR000330">
    <property type="entry name" value="SNF2_N"/>
</dbReference>